<keyword evidence="3" id="KW-1185">Reference proteome</keyword>
<dbReference type="Pfam" id="PF09004">
    <property type="entry name" value="ALKBH8_N"/>
    <property type="match status" value="1"/>
</dbReference>
<evidence type="ECO:0000313" key="3">
    <source>
        <dbReference type="Proteomes" id="UP000606274"/>
    </source>
</evidence>
<evidence type="ECO:0000313" key="2">
    <source>
        <dbReference type="EMBL" id="KAF7702401.1"/>
    </source>
</evidence>
<dbReference type="InterPro" id="IPR015095">
    <property type="entry name" value="AlkB_hom8_N"/>
</dbReference>
<dbReference type="Proteomes" id="UP000606274">
    <property type="component" value="Unassembled WGS sequence"/>
</dbReference>
<dbReference type="GO" id="GO:0008168">
    <property type="term" value="F:methyltransferase activity"/>
    <property type="evidence" value="ECO:0007669"/>
    <property type="project" value="InterPro"/>
</dbReference>
<dbReference type="CDD" id="cd01650">
    <property type="entry name" value="RT_nLTR_like"/>
    <property type="match status" value="1"/>
</dbReference>
<name>A0A8T0B9U4_SILME</name>
<dbReference type="EMBL" id="JABFDY010000010">
    <property type="protein sequence ID" value="KAF7702401.1"/>
    <property type="molecule type" value="Genomic_DNA"/>
</dbReference>
<protein>
    <recommendedName>
        <fullName evidence="1">Reverse transcriptase domain-containing protein</fullName>
    </recommendedName>
</protein>
<comment type="caution">
    <text evidence="2">The sequence shown here is derived from an EMBL/GenBank/DDBJ whole genome shotgun (WGS) entry which is preliminary data.</text>
</comment>
<dbReference type="AlphaFoldDB" id="A0A8T0B9U4"/>
<sequence length="456" mass="52347">VRRELKKLKTRKAAGPDGLCPRLLKTCADELGGPLQHLFNLSLRLGIIPTLWKTSCIIPLPKAKQPRDNKDYRPIALTSHIMKTLERLVLQLLKPQVQHAQDPLQFAYRERVGVEDAVLHLLHRTLSYLDEGGCAVRMLFFDFSSAFDTIQPPILQEKLRSMAVEPYLISWIMDYLKDRPQFVRMGASLSRTLCSSVGVPQGTVLSPMLFALYTTDFQHNTEACHIQKFSDDTVIVACIKEDKEVEYRQLVQDFVLWSKQNQLLLNIRKTKELILDFRRQPPLSQPICIDGDLVETVTSYKYLGVVLDKKLDWNENTTLLSKKCQTRMYFLRRLASFNISTKLLSMFYQSVIESALLYAVVCWCGTSKKNLTRLNKIIRRASSVVGLKLASVEEVAEQRTLSRLQAIMDNVTHPMHEAFSKRKSSFSSRLLSQRCTTDRLRKSFVPRAIRLHNTLC</sequence>
<dbReference type="PANTHER" id="PTHR47510">
    <property type="entry name" value="REVERSE TRANSCRIPTASE DOMAIN-CONTAINING PROTEIN"/>
    <property type="match status" value="1"/>
</dbReference>
<dbReference type="PROSITE" id="PS50878">
    <property type="entry name" value="RT_POL"/>
    <property type="match status" value="1"/>
</dbReference>
<gene>
    <name evidence="2" type="ORF">HF521_001684</name>
</gene>
<reference evidence="2" key="1">
    <citation type="submission" date="2020-08" db="EMBL/GenBank/DDBJ databases">
        <title>Chromosome-level assembly of Southern catfish (Silurus meridionalis) provides insights into visual adaptation to the nocturnal and benthic lifestyles.</title>
        <authorList>
            <person name="Zhang Y."/>
            <person name="Wang D."/>
            <person name="Peng Z."/>
        </authorList>
    </citation>
    <scope>NUCLEOTIDE SEQUENCE</scope>
    <source>
        <strain evidence="2">SWU-2019-XX</strain>
        <tissue evidence="2">Muscle</tissue>
    </source>
</reference>
<dbReference type="InterPro" id="IPR043502">
    <property type="entry name" value="DNA/RNA_pol_sf"/>
</dbReference>
<feature type="domain" description="Reverse transcriptase" evidence="1">
    <location>
        <begin position="41"/>
        <end position="307"/>
    </location>
</feature>
<organism evidence="2 3">
    <name type="scientific">Silurus meridionalis</name>
    <name type="common">Southern catfish</name>
    <name type="synonym">Silurus soldatovi meridionalis</name>
    <dbReference type="NCBI Taxonomy" id="175797"/>
    <lineage>
        <taxon>Eukaryota</taxon>
        <taxon>Metazoa</taxon>
        <taxon>Chordata</taxon>
        <taxon>Craniata</taxon>
        <taxon>Vertebrata</taxon>
        <taxon>Euteleostomi</taxon>
        <taxon>Actinopterygii</taxon>
        <taxon>Neopterygii</taxon>
        <taxon>Teleostei</taxon>
        <taxon>Ostariophysi</taxon>
        <taxon>Siluriformes</taxon>
        <taxon>Siluridae</taxon>
        <taxon>Silurus</taxon>
    </lineage>
</organism>
<dbReference type="GO" id="GO:0016706">
    <property type="term" value="F:2-oxoglutarate-dependent dioxygenase activity"/>
    <property type="evidence" value="ECO:0007669"/>
    <property type="project" value="InterPro"/>
</dbReference>
<dbReference type="Pfam" id="PF00078">
    <property type="entry name" value="RVT_1"/>
    <property type="match status" value="1"/>
</dbReference>
<dbReference type="InterPro" id="IPR000477">
    <property type="entry name" value="RT_dom"/>
</dbReference>
<evidence type="ECO:0000259" key="1">
    <source>
        <dbReference type="PROSITE" id="PS50878"/>
    </source>
</evidence>
<accession>A0A8T0B9U4</accession>
<proteinExistence type="predicted"/>
<feature type="non-terminal residue" evidence="2">
    <location>
        <position position="1"/>
    </location>
</feature>
<dbReference type="SUPFAM" id="SSF56672">
    <property type="entry name" value="DNA/RNA polymerases"/>
    <property type="match status" value="1"/>
</dbReference>
<dbReference type="PANTHER" id="PTHR47510:SF3">
    <property type="entry name" value="ENDO_EXONUCLEASE_PHOSPHATASE DOMAIN-CONTAINING PROTEIN"/>
    <property type="match status" value="1"/>
</dbReference>